<evidence type="ECO:0000313" key="2">
    <source>
        <dbReference type="Proteomes" id="UP000028981"/>
    </source>
</evidence>
<comment type="caution">
    <text evidence="1">The sequence shown here is derived from an EMBL/GenBank/DDBJ whole genome shotgun (WGS) entry which is preliminary data.</text>
</comment>
<name>A0A087LY44_9HYPH</name>
<dbReference type="AlphaFoldDB" id="A0A087LY44"/>
<keyword evidence="2" id="KW-1185">Reference proteome</keyword>
<evidence type="ECO:0008006" key="3">
    <source>
        <dbReference type="Google" id="ProtNLM"/>
    </source>
</evidence>
<reference evidence="1 2" key="1">
    <citation type="submission" date="2014-08" db="EMBL/GenBank/DDBJ databases">
        <authorList>
            <person name="Hassan Y.I."/>
            <person name="Lepp D."/>
            <person name="Zhou T."/>
        </authorList>
    </citation>
    <scope>NUCLEOTIDE SEQUENCE [LARGE SCALE GENOMIC DNA]</scope>
    <source>
        <strain evidence="1 2">IFO13584</strain>
    </source>
</reference>
<sequence length="296" mass="32800">MLDYQPKIGAMRLFAQGDFTGEHLERLPAIKTRRRLEDLGYCAYCGQSDDSVGNEIALSSEHIIPEFLGSGLELPASSCAACQKATSAVEYTIAREMFGPVRKSFGLRGKDGVLPNVNFPLDVGSYTSEELFMPIAHYPTVLVLPALFPASTYSRRGPDSADPFNFLLYNINADRNLLARYAIDGVSTQSVDLVRFAQMIAKVAHSYATHYWRAAPFTQTVSSLIRTIYPPQQPAIGHLAHVGCLLGMPETPTSALHEIEAGQMRWGRIRRRAVRVRLFASYGMPSYYVTVSEPED</sequence>
<accession>A0A087LY44</accession>
<gene>
    <name evidence="1" type="ORF">JP75_20485</name>
</gene>
<proteinExistence type="predicted"/>
<dbReference type="EMBL" id="JQGC01000024">
    <property type="protein sequence ID" value="KFL29547.1"/>
    <property type="molecule type" value="Genomic_DNA"/>
</dbReference>
<dbReference type="Proteomes" id="UP000028981">
    <property type="component" value="Unassembled WGS sequence"/>
</dbReference>
<protein>
    <recommendedName>
        <fullName evidence="3">HNH endonuclease 5 domain-containing protein</fullName>
    </recommendedName>
</protein>
<evidence type="ECO:0000313" key="1">
    <source>
        <dbReference type="EMBL" id="KFL29547.1"/>
    </source>
</evidence>
<organism evidence="1 2">
    <name type="scientific">Devosia riboflavina</name>
    <dbReference type="NCBI Taxonomy" id="46914"/>
    <lineage>
        <taxon>Bacteria</taxon>
        <taxon>Pseudomonadati</taxon>
        <taxon>Pseudomonadota</taxon>
        <taxon>Alphaproteobacteria</taxon>
        <taxon>Hyphomicrobiales</taxon>
        <taxon>Devosiaceae</taxon>
        <taxon>Devosia</taxon>
    </lineage>
</organism>